<feature type="compositionally biased region" description="Low complexity" evidence="5">
    <location>
        <begin position="692"/>
        <end position="702"/>
    </location>
</feature>
<dbReference type="Proteomes" id="UP000694563">
    <property type="component" value="Chromosome 30"/>
</dbReference>
<evidence type="ECO:0000256" key="1">
    <source>
        <dbReference type="ARBA" id="ARBA00022737"/>
    </source>
</evidence>
<dbReference type="PROSITE" id="PS50297">
    <property type="entry name" value="ANK_REP_REGION"/>
    <property type="match status" value="4"/>
</dbReference>
<dbReference type="PANTHER" id="PTHR24129">
    <property type="entry name" value="ANKYCORBIN"/>
    <property type="match status" value="1"/>
</dbReference>
<feature type="compositionally biased region" description="Gly residues" evidence="5">
    <location>
        <begin position="733"/>
        <end position="747"/>
    </location>
</feature>
<dbReference type="InterPro" id="IPR036770">
    <property type="entry name" value="Ankyrin_rpt-contain_sf"/>
</dbReference>
<keyword evidence="3" id="KW-0040">ANK repeat</keyword>
<feature type="compositionally biased region" description="Basic and acidic residues" evidence="5">
    <location>
        <begin position="652"/>
        <end position="661"/>
    </location>
</feature>
<feature type="coiled-coil region" evidence="4">
    <location>
        <begin position="468"/>
        <end position="495"/>
    </location>
</feature>
<dbReference type="InterPro" id="IPR042420">
    <property type="entry name" value="RAI14/UACA"/>
</dbReference>
<dbReference type="GO" id="GO:0003779">
    <property type="term" value="F:actin binding"/>
    <property type="evidence" value="ECO:0007669"/>
    <property type="project" value="InterPro"/>
</dbReference>
<dbReference type="SUPFAM" id="SSF48403">
    <property type="entry name" value="Ankyrin repeat"/>
    <property type="match status" value="1"/>
</dbReference>
<dbReference type="PANTHER" id="PTHR24129:SF2">
    <property type="entry name" value="DUF3447 DOMAIN-CONTAINING PROTEIN"/>
    <property type="match status" value="1"/>
</dbReference>
<accession>A0A8C3UMH5</accession>
<dbReference type="SMART" id="SM00248">
    <property type="entry name" value="ANK"/>
    <property type="match status" value="4"/>
</dbReference>
<feature type="repeat" description="ANK" evidence="3">
    <location>
        <begin position="51"/>
        <end position="83"/>
    </location>
</feature>
<feature type="region of interest" description="Disordered" evidence="5">
    <location>
        <begin position="557"/>
        <end position="622"/>
    </location>
</feature>
<keyword evidence="7" id="KW-1185">Reference proteome</keyword>
<organism evidence="6 7">
    <name type="scientific">Catharus ustulatus</name>
    <name type="common">Russet-backed thrush</name>
    <name type="synonym">Hylocichla ustulatus</name>
    <dbReference type="NCBI Taxonomy" id="91951"/>
    <lineage>
        <taxon>Eukaryota</taxon>
        <taxon>Metazoa</taxon>
        <taxon>Chordata</taxon>
        <taxon>Craniata</taxon>
        <taxon>Vertebrata</taxon>
        <taxon>Euteleostomi</taxon>
        <taxon>Archelosauria</taxon>
        <taxon>Archosauria</taxon>
        <taxon>Dinosauria</taxon>
        <taxon>Saurischia</taxon>
        <taxon>Theropoda</taxon>
        <taxon>Coelurosauria</taxon>
        <taxon>Aves</taxon>
        <taxon>Neognathae</taxon>
        <taxon>Neoaves</taxon>
        <taxon>Telluraves</taxon>
        <taxon>Australaves</taxon>
        <taxon>Passeriformes</taxon>
        <taxon>Turdidae</taxon>
        <taxon>Catharus</taxon>
    </lineage>
</organism>
<feature type="region of interest" description="Disordered" evidence="5">
    <location>
        <begin position="813"/>
        <end position="837"/>
    </location>
</feature>
<dbReference type="PROSITE" id="PS50088">
    <property type="entry name" value="ANK_REPEAT"/>
    <property type="match status" value="4"/>
</dbReference>
<name>A0A8C3UMH5_CATUS</name>
<feature type="region of interest" description="Disordered" evidence="5">
    <location>
        <begin position="652"/>
        <end position="709"/>
    </location>
</feature>
<evidence type="ECO:0000313" key="6">
    <source>
        <dbReference type="Ensembl" id="ENSCUSP00005017946.1"/>
    </source>
</evidence>
<evidence type="ECO:0000313" key="7">
    <source>
        <dbReference type="Proteomes" id="UP000694563"/>
    </source>
</evidence>
<feature type="compositionally biased region" description="Basic and acidic residues" evidence="5">
    <location>
        <begin position="604"/>
        <end position="622"/>
    </location>
</feature>
<feature type="compositionally biased region" description="Pro residues" evidence="5">
    <location>
        <begin position="750"/>
        <end position="759"/>
    </location>
</feature>
<evidence type="ECO:0000256" key="3">
    <source>
        <dbReference type="PROSITE-ProRule" id="PRU00023"/>
    </source>
</evidence>
<keyword evidence="1" id="KW-0677">Repeat</keyword>
<reference evidence="6" key="3">
    <citation type="submission" date="2025-09" db="UniProtKB">
        <authorList>
            <consortium name="Ensembl"/>
        </authorList>
    </citation>
    <scope>IDENTIFICATION</scope>
</reference>
<feature type="repeat" description="ANK" evidence="3">
    <location>
        <begin position="84"/>
        <end position="116"/>
    </location>
</feature>
<feature type="repeat" description="ANK" evidence="3">
    <location>
        <begin position="117"/>
        <end position="149"/>
    </location>
</feature>
<feature type="repeat" description="ANK" evidence="3">
    <location>
        <begin position="150"/>
        <end position="182"/>
    </location>
</feature>
<keyword evidence="2 4" id="KW-0175">Coiled coil</keyword>
<dbReference type="Ensembl" id="ENSCUST00005018621.1">
    <property type="protein sequence ID" value="ENSCUSP00005017946.1"/>
    <property type="gene ID" value="ENSCUSG00005011476.1"/>
</dbReference>
<dbReference type="Pfam" id="PF12796">
    <property type="entry name" value="Ank_2"/>
    <property type="match status" value="2"/>
</dbReference>
<feature type="compositionally biased region" description="Basic residues" evidence="5">
    <location>
        <begin position="674"/>
        <end position="683"/>
    </location>
</feature>
<evidence type="ECO:0008006" key="8">
    <source>
        <dbReference type="Google" id="ProtNLM"/>
    </source>
</evidence>
<feature type="compositionally biased region" description="Low complexity" evidence="5">
    <location>
        <begin position="560"/>
        <end position="593"/>
    </location>
</feature>
<reference evidence="6" key="1">
    <citation type="submission" date="2020-10" db="EMBL/GenBank/DDBJ databases">
        <title>Catharus ustulatus (Swainson's thrush) genome, bCatUst1, primary haplotype v2.</title>
        <authorList>
            <person name="Delmore K."/>
            <person name="Vafadar M."/>
            <person name="Formenti G."/>
            <person name="Chow W."/>
            <person name="Pelan S."/>
            <person name="Howe K."/>
            <person name="Rhie A."/>
            <person name="Mountcastle J."/>
            <person name="Haase B."/>
            <person name="Fedrigo O."/>
            <person name="Jarvis E.D."/>
        </authorList>
    </citation>
    <scope>NUCLEOTIDE SEQUENCE [LARGE SCALE GENOMIC DNA]</scope>
</reference>
<protein>
    <recommendedName>
        <fullName evidence="8">Ankyrin repeat domain 35</fullName>
    </recommendedName>
</protein>
<proteinExistence type="predicted"/>
<dbReference type="Gene3D" id="1.25.40.20">
    <property type="entry name" value="Ankyrin repeat-containing domain"/>
    <property type="match status" value="1"/>
</dbReference>
<dbReference type="AlphaFoldDB" id="A0A8C3UMH5"/>
<feature type="region of interest" description="Disordered" evidence="5">
    <location>
        <begin position="725"/>
        <end position="759"/>
    </location>
</feature>
<evidence type="ECO:0000256" key="4">
    <source>
        <dbReference type="SAM" id="Coils"/>
    </source>
</evidence>
<reference evidence="6" key="2">
    <citation type="submission" date="2025-08" db="UniProtKB">
        <authorList>
            <consortium name="Ensembl"/>
        </authorList>
    </citation>
    <scope>IDENTIFICATION</scope>
</reference>
<evidence type="ECO:0000256" key="5">
    <source>
        <dbReference type="SAM" id="MobiDB-lite"/>
    </source>
</evidence>
<feature type="compositionally biased region" description="Low complexity" evidence="5">
    <location>
        <begin position="823"/>
        <end position="837"/>
    </location>
</feature>
<dbReference type="InterPro" id="IPR002110">
    <property type="entry name" value="Ankyrin_rpt"/>
</dbReference>
<evidence type="ECO:0000256" key="2">
    <source>
        <dbReference type="ARBA" id="ARBA00023054"/>
    </source>
</evidence>
<sequence>CPRVGSCPGFGMESWTRQDQKLLDAVTRGDVARVAALAARKAARPAKLNARGQSALHLAAAGGLTECLTLLLEHGAPVNETNDDGSTALHLATIACQPQCVKVLLQHGANERHVDGQNRTPLHWAASSGCASSVLLLCDHGAPLDVPDAHGQTPLMLAARGNHAAVCAQLLRRGAELGLADRDGRWVTGDTKATLRCPQGCHPCGEGMGVAAVAVSRCHLATVPVWKKWENGIVFFPPAENGAGQVGIQGEEEEEEEQRDGRAARRLWEELARKTLECRRLEEAAEGIGRRLRELVRLLPGRDAGEDEEEDGACLELLARRVAELRKRTRDEEWEGGPGSAEAPALIPFLAWLGEECSKMREAKAGAFSRSQELRREAENSLRDEAVGRSAAAWEQLAAGLEQALDQQDQIHARMLQGAQILLEKLRGEPAAACRCAVNGTEPVPGGKETPRENGTMEKELLELREGNGKLLVELARLGRERERLQQELRELRDPGARDEAWRLRRELRALRDGLGARVREAGSDAGAAILRDLHRRLDALVRSQHEALQLITEMEGEAGESPGSGEEGGVAAEPGEAAGAGLPRGPELGAAGVPVEPPGSEVQRWREAAAEAEERAAGRERELRELRDAAEGLERSVAALRERAARLERACRDKDGKVRDGPGTGTGFPQHQSRPRHHHHHPPILVRTADPFPSSSSSRYPSPCPSLSPSPSCSIPIPILFHLPGPSWGTSGSEGGTEGDPEGSGGAPSSPPNLPLTLPPQLKQLLAETEKLSAEVLGLRGRSARLQLQLEQKQHRDTVAVYRSHLLQAAQRGCNTKRDPPTHAGTPTHDGTPPHP</sequence>